<keyword evidence="2" id="KW-1015">Disulfide bond</keyword>
<feature type="chain" id="PRO_5044001631" evidence="6">
    <location>
        <begin position="22"/>
        <end position="747"/>
    </location>
</feature>
<evidence type="ECO:0000313" key="8">
    <source>
        <dbReference type="EMBL" id="KAK6587777.1"/>
    </source>
</evidence>
<dbReference type="Gene3D" id="2.20.100.10">
    <property type="entry name" value="Thrombospondin type-1 (TSP1) repeat"/>
    <property type="match status" value="4"/>
</dbReference>
<reference evidence="8 9" key="1">
    <citation type="submission" date="2023-10" db="EMBL/GenBank/DDBJ databases">
        <title>Comparative genomics analysis reveals potential genetic determinants of host preference in Cryptosporidium xiaoi.</title>
        <authorList>
            <person name="Xiao L."/>
            <person name="Li J."/>
        </authorList>
    </citation>
    <scope>NUCLEOTIDE SEQUENCE [LARGE SCALE GENOMIC DNA]</scope>
    <source>
        <strain evidence="8 9">52996</strain>
    </source>
</reference>
<evidence type="ECO:0000313" key="9">
    <source>
        <dbReference type="Proteomes" id="UP001311799"/>
    </source>
</evidence>
<evidence type="ECO:0000256" key="5">
    <source>
        <dbReference type="SAM" id="Phobius"/>
    </source>
</evidence>
<keyword evidence="3" id="KW-0325">Glycoprotein</keyword>
<dbReference type="PROSITE" id="PS50948">
    <property type="entry name" value="PAN"/>
    <property type="match status" value="1"/>
</dbReference>
<dbReference type="Pfam" id="PF00090">
    <property type="entry name" value="TSP_1"/>
    <property type="match status" value="4"/>
</dbReference>
<dbReference type="InterPro" id="IPR003609">
    <property type="entry name" value="Pan_app"/>
</dbReference>
<proteinExistence type="predicted"/>
<dbReference type="Pfam" id="PF19028">
    <property type="entry name" value="TSP1_spondin"/>
    <property type="match status" value="1"/>
</dbReference>
<feature type="domain" description="Apple" evidence="7">
    <location>
        <begin position="69"/>
        <end position="154"/>
    </location>
</feature>
<dbReference type="InterPro" id="IPR051418">
    <property type="entry name" value="Spondin/Thrombospondin_T1"/>
</dbReference>
<dbReference type="InterPro" id="IPR036383">
    <property type="entry name" value="TSP1_rpt_sf"/>
</dbReference>
<organism evidence="8 9">
    <name type="scientific">Cryptosporidium xiaoi</name>
    <dbReference type="NCBI Taxonomy" id="659607"/>
    <lineage>
        <taxon>Eukaryota</taxon>
        <taxon>Sar</taxon>
        <taxon>Alveolata</taxon>
        <taxon>Apicomplexa</taxon>
        <taxon>Conoidasida</taxon>
        <taxon>Coccidia</taxon>
        <taxon>Eucoccidiorida</taxon>
        <taxon>Eimeriorina</taxon>
        <taxon>Cryptosporidiidae</taxon>
        <taxon>Cryptosporidium</taxon>
    </lineage>
</organism>
<evidence type="ECO:0000256" key="6">
    <source>
        <dbReference type="SAM" id="SignalP"/>
    </source>
</evidence>
<feature type="region of interest" description="Disordered" evidence="4">
    <location>
        <begin position="714"/>
        <end position="747"/>
    </location>
</feature>
<keyword evidence="5" id="KW-1133">Transmembrane helix</keyword>
<feature type="signal peptide" evidence="6">
    <location>
        <begin position="1"/>
        <end position="21"/>
    </location>
</feature>
<dbReference type="PROSITE" id="PS50092">
    <property type="entry name" value="TSP1"/>
    <property type="match status" value="6"/>
</dbReference>
<evidence type="ECO:0000259" key="7">
    <source>
        <dbReference type="PROSITE" id="PS50948"/>
    </source>
</evidence>
<evidence type="ECO:0000256" key="1">
    <source>
        <dbReference type="ARBA" id="ARBA00022729"/>
    </source>
</evidence>
<feature type="transmembrane region" description="Helical" evidence="5">
    <location>
        <begin position="682"/>
        <end position="705"/>
    </location>
</feature>
<dbReference type="SUPFAM" id="SSF82895">
    <property type="entry name" value="TSP-1 type 1 repeat"/>
    <property type="match status" value="4"/>
</dbReference>
<accession>A0AAV9XT26</accession>
<gene>
    <name evidence="8" type="ORF">RS030_81469</name>
</gene>
<keyword evidence="5" id="KW-0472">Membrane</keyword>
<dbReference type="InterPro" id="IPR044004">
    <property type="entry name" value="TSP1_spondin_dom"/>
</dbReference>
<dbReference type="EMBL" id="JAWDEY010000036">
    <property type="protein sequence ID" value="KAK6587777.1"/>
    <property type="molecule type" value="Genomic_DNA"/>
</dbReference>
<keyword evidence="9" id="KW-1185">Reference proteome</keyword>
<dbReference type="PANTHER" id="PTHR11311">
    <property type="entry name" value="SPONDIN"/>
    <property type="match status" value="1"/>
</dbReference>
<sequence>MIAIKFLVFATIYLAVIILKGDEIWSSNTFVVALKSRSTSRSTSRSRSRSRSRLESKGVSVPNLGAYSCPEYNTDVKGFACWGMNTAYTVKKGSWQECANQCYWSKRTTLGNCSQFVFNPARGECYIKNNDTKCKKTASGYIYSKRHSYLIGECATTCKVSEWSDWTPCTAGCGEMRSRSRAILSKAIHSNEYCPNLIEYSNCPYSSECPENCPQYGVSILGWGCQYDSTFSYRKNIVTSYQPDWKSCLNDCKQDPLCVTWSFNSTLSEEPNYSTNLQTSVVSSDTYETGIIKYSNRGYRPCYIHRYSSGCHALAPGWISGNKNTLVDKECDTGSCKYTEWTEWTTCLEECSNSETQKRSRTVESITLNWVDVDCTDQEQVRVCSEKESCISSDNNDKCLVNSWSEWSSCSTSCGSGLRTRTREIIKKPGNGDISICPVLLEEVVCNADVKCPGGSEECLLSEWSEWSPCSASCGSGVSTRTRKILSGDTSCDNYSQGGSGNSNGNDGKTNLENGVVINKPLNTLTSETKVCNDIECGDDKAKCLAVFTVWTNWSECSEKCDNGYLRRYRDIDFSNIGVFGYEPPGTKDEQNKVREICKDVETMEEIVCNTGVQCTQGCSYTEWGVWSDCDCSGTQKRERTVTITFPEGISNAICQSNKDVRNCIKPEGCVDSAPDPGDYNLALAIGVPVGLIGIFGVVGSLFLINVRRDRPEEDESNYQYLEEESNDNEDGEYINEIGPDSGNWAS</sequence>
<evidence type="ECO:0000256" key="3">
    <source>
        <dbReference type="ARBA" id="ARBA00023180"/>
    </source>
</evidence>
<dbReference type="Proteomes" id="UP001311799">
    <property type="component" value="Unassembled WGS sequence"/>
</dbReference>
<dbReference type="InterPro" id="IPR000884">
    <property type="entry name" value="TSP1_rpt"/>
</dbReference>
<keyword evidence="5" id="KW-0812">Transmembrane</keyword>
<dbReference type="PANTHER" id="PTHR11311:SF15">
    <property type="entry name" value="SPONDIN-2"/>
    <property type="match status" value="1"/>
</dbReference>
<dbReference type="SMART" id="SM00209">
    <property type="entry name" value="TSP1"/>
    <property type="match status" value="6"/>
</dbReference>
<comment type="caution">
    <text evidence="8">The sequence shown here is derived from an EMBL/GenBank/DDBJ whole genome shotgun (WGS) entry which is preliminary data.</text>
</comment>
<evidence type="ECO:0000256" key="4">
    <source>
        <dbReference type="SAM" id="MobiDB-lite"/>
    </source>
</evidence>
<dbReference type="AlphaFoldDB" id="A0AAV9XT26"/>
<name>A0AAV9XT26_9CRYT</name>
<protein>
    <submittedName>
        <fullName evidence="8">Thrombospondin related adhesive</fullName>
    </submittedName>
</protein>
<feature type="compositionally biased region" description="Acidic residues" evidence="4">
    <location>
        <begin position="714"/>
        <end position="734"/>
    </location>
</feature>
<evidence type="ECO:0000256" key="2">
    <source>
        <dbReference type="ARBA" id="ARBA00023157"/>
    </source>
</evidence>
<keyword evidence="1 6" id="KW-0732">Signal</keyword>